<keyword evidence="1" id="KW-0472">Membrane</keyword>
<sequence length="781" mass="87345">MKILFILALIALAVFAVSSIIKERKYTRIIRLVFCSLAVVLSLISAIAAPYLRSLGIGVAVLTAASFGLSIFAQQFKTDTIKSFVKYTANAILVILLLEAVCFNFNSYHLWKGGYDETPLDMSTATLTNVKQNGNSFVTNGESATIEFPKLDQKIGTIQLDLKGTSYKTDYSIDFADETNASYYMRSGLVKGSVFNDIKQTKYVVCDFSGKVSKLKINLTELKNNTVTISGITLNADYPSRFSYLRFALILLSVMFVWAFKRSVNFRKPLSAQFKTAKAVTAVIVIVMVAISLLLSSVGLNPKKDFNDPTGNQITKELVDAFESGQVELKDKPGTDLLNMENPYDWSARTEKGVNAKWDHVFYDGKYYSYYGVGPVILLYLPYHLITGHYLASLPGVLLFNTLALIFLGMTFYQLMKRLFKDIPLSMFTAALIMIYASCGVWYCTVMANFYEIAQSSGFCFTVLGAYFLVTSNVIGSDKEPIRPLHAALSSLFLAIAVTCRPTTAIWCVVAVVFIIAGVMKLRRTNGELSSRGSKNRGDLNRSKKSAIIIYLCAALIPFVVIGGAQMIYNHARFGSFTDFGIAYSLTINDFTHTEFHTQLSAIGFFDYLFAPPSFTGEFPYVQSTLSTLGVNGYYFEATNNGAGLFYRALPMFFLFGAPFALKYVDKEKRTRTAILFSAVAFVAPFVIIASIWESGYGTRYMMDFAWEMLTCAFLVMFLFYRNLKGKDAKRIYEHLLLIAMFACLFINMGLVFAYWYPGSYVAGHEAMFERFGRMFSMFNT</sequence>
<evidence type="ECO:0000313" key="3">
    <source>
        <dbReference type="Proteomes" id="UP000633365"/>
    </source>
</evidence>
<feature type="transmembrane region" description="Helical" evidence="1">
    <location>
        <begin position="367"/>
        <end position="386"/>
    </location>
</feature>
<dbReference type="RefSeq" id="WP_201428603.1">
    <property type="nucleotide sequence ID" value="NZ_JAEQMG010000163.1"/>
</dbReference>
<feature type="transmembrane region" description="Helical" evidence="1">
    <location>
        <begin position="736"/>
        <end position="757"/>
    </location>
</feature>
<feature type="transmembrane region" description="Helical" evidence="1">
    <location>
        <begin position="425"/>
        <end position="443"/>
    </location>
</feature>
<dbReference type="Proteomes" id="UP000633365">
    <property type="component" value="Unassembled WGS sequence"/>
</dbReference>
<feature type="transmembrane region" description="Helical" evidence="1">
    <location>
        <begin position="280"/>
        <end position="300"/>
    </location>
</feature>
<feature type="transmembrane region" description="Helical" evidence="1">
    <location>
        <begin position="449"/>
        <end position="470"/>
    </location>
</feature>
<evidence type="ECO:0000256" key="1">
    <source>
        <dbReference type="SAM" id="Phobius"/>
    </source>
</evidence>
<feature type="transmembrane region" description="Helical" evidence="1">
    <location>
        <begin position="392"/>
        <end position="413"/>
    </location>
</feature>
<protein>
    <submittedName>
        <fullName evidence="2">Uncharacterized protein</fullName>
    </submittedName>
</protein>
<comment type="caution">
    <text evidence="2">The sequence shown here is derived from an EMBL/GenBank/DDBJ whole genome shotgun (WGS) entry which is preliminary data.</text>
</comment>
<reference evidence="2" key="1">
    <citation type="submission" date="2021-01" db="EMBL/GenBank/DDBJ databases">
        <title>Genome public.</title>
        <authorList>
            <person name="Liu C."/>
            <person name="Sun Q."/>
        </authorList>
    </citation>
    <scope>NUCLEOTIDE SEQUENCE</scope>
    <source>
        <strain evidence="2">M6</strain>
    </source>
</reference>
<name>A0A935C3T6_9FIRM</name>
<evidence type="ECO:0000313" key="2">
    <source>
        <dbReference type="EMBL" id="MBK6089910.1"/>
    </source>
</evidence>
<feature type="transmembrane region" description="Helical" evidence="1">
    <location>
        <begin position="29"/>
        <end position="48"/>
    </location>
</feature>
<organism evidence="2 3">
    <name type="scientific">Ruminococcus difficilis</name>
    <dbReference type="NCBI Taxonomy" id="2763069"/>
    <lineage>
        <taxon>Bacteria</taxon>
        <taxon>Bacillati</taxon>
        <taxon>Bacillota</taxon>
        <taxon>Clostridia</taxon>
        <taxon>Eubacteriales</taxon>
        <taxon>Oscillospiraceae</taxon>
        <taxon>Ruminococcus</taxon>
    </lineage>
</organism>
<feature type="transmembrane region" description="Helical" evidence="1">
    <location>
        <begin position="87"/>
        <end position="105"/>
    </location>
</feature>
<dbReference type="AlphaFoldDB" id="A0A935C3T6"/>
<feature type="transmembrane region" description="Helical" evidence="1">
    <location>
        <begin position="705"/>
        <end position="724"/>
    </location>
</feature>
<gene>
    <name evidence="2" type="ORF">JKK62_14895</name>
</gene>
<feature type="transmembrane region" description="Helical" evidence="1">
    <location>
        <begin position="645"/>
        <end position="662"/>
    </location>
</feature>
<dbReference type="EMBL" id="JAEQMG010000163">
    <property type="protein sequence ID" value="MBK6089910.1"/>
    <property type="molecule type" value="Genomic_DNA"/>
</dbReference>
<feature type="transmembrane region" description="Helical" evidence="1">
    <location>
        <begin position="244"/>
        <end position="260"/>
    </location>
</feature>
<proteinExistence type="predicted"/>
<feature type="transmembrane region" description="Helical" evidence="1">
    <location>
        <begin position="55"/>
        <end position="75"/>
    </location>
</feature>
<keyword evidence="1" id="KW-1133">Transmembrane helix</keyword>
<accession>A0A935C3T6</accession>
<feature type="transmembrane region" description="Helical" evidence="1">
    <location>
        <begin position="547"/>
        <end position="569"/>
    </location>
</feature>
<feature type="transmembrane region" description="Helical" evidence="1">
    <location>
        <begin position="674"/>
        <end position="693"/>
    </location>
</feature>
<keyword evidence="1" id="KW-0812">Transmembrane</keyword>
<keyword evidence="3" id="KW-1185">Reference proteome</keyword>